<organism evidence="7 8">
    <name type="scientific">Cladophialophora immunda</name>
    <dbReference type="NCBI Taxonomy" id="569365"/>
    <lineage>
        <taxon>Eukaryota</taxon>
        <taxon>Fungi</taxon>
        <taxon>Dikarya</taxon>
        <taxon>Ascomycota</taxon>
        <taxon>Pezizomycotina</taxon>
        <taxon>Eurotiomycetes</taxon>
        <taxon>Chaetothyriomycetidae</taxon>
        <taxon>Chaetothyriales</taxon>
        <taxon>Herpotrichiellaceae</taxon>
        <taxon>Cladophialophora</taxon>
    </lineage>
</organism>
<sequence length="306" mass="34906">MWCELPAYTSPNELGDFGSLDPRVLAETVQWESQPLPLVEEDFLMSSENIAIYEPEELSPTLDEGLLISTNSISTTPSEDVKERIVYGDDSNQHMTKIALSAVDKFQCNYPGCTDKKTGKPNNFKHKSHLKRHQETIHRNVHGPPMHRCWVPMCDKRYKRKDALQAHLKNHSKKGGKSRYVATLDKDSQYYDPDWKGELDERENPIPLPNVNHVNSPMKVLGSEPALGSGRSRKYPCPDCSLSCYRKVDLERHVLIHTGTRPYICSFEGWGHDKVQCLLGDGKDQGKFYSNPTSLRMHMNRKHKAT</sequence>
<dbReference type="OrthoDB" id="654211at2759"/>
<dbReference type="GeneID" id="27349698"/>
<evidence type="ECO:0000256" key="2">
    <source>
        <dbReference type="ARBA" id="ARBA00022737"/>
    </source>
</evidence>
<name>A0A0D2CMM0_9EURO</name>
<protein>
    <recommendedName>
        <fullName evidence="6">C2H2-type domain-containing protein</fullName>
    </recommendedName>
</protein>
<dbReference type="InterPro" id="IPR013087">
    <property type="entry name" value="Znf_C2H2_type"/>
</dbReference>
<dbReference type="STRING" id="569365.A0A0D2CMM0"/>
<dbReference type="VEuPathDB" id="FungiDB:PV07_10504"/>
<dbReference type="GO" id="GO:0005634">
    <property type="term" value="C:nucleus"/>
    <property type="evidence" value="ECO:0007669"/>
    <property type="project" value="UniProtKB-ARBA"/>
</dbReference>
<dbReference type="SUPFAM" id="SSF57667">
    <property type="entry name" value="beta-beta-alpha zinc fingers"/>
    <property type="match status" value="2"/>
</dbReference>
<reference evidence="7 8" key="1">
    <citation type="submission" date="2015-01" db="EMBL/GenBank/DDBJ databases">
        <title>The Genome Sequence of Cladophialophora immunda CBS83496.</title>
        <authorList>
            <consortium name="The Broad Institute Genomics Platform"/>
            <person name="Cuomo C."/>
            <person name="de Hoog S."/>
            <person name="Gorbushina A."/>
            <person name="Stielow B."/>
            <person name="Teixiera M."/>
            <person name="Abouelleil A."/>
            <person name="Chapman S.B."/>
            <person name="Priest M."/>
            <person name="Young S.K."/>
            <person name="Wortman J."/>
            <person name="Nusbaum C."/>
            <person name="Birren B."/>
        </authorList>
    </citation>
    <scope>NUCLEOTIDE SEQUENCE [LARGE SCALE GENOMIC DNA]</scope>
    <source>
        <strain evidence="7 8">CBS 83496</strain>
    </source>
</reference>
<keyword evidence="4" id="KW-0862">Zinc</keyword>
<proteinExistence type="predicted"/>
<dbReference type="GO" id="GO:0000978">
    <property type="term" value="F:RNA polymerase II cis-regulatory region sequence-specific DNA binding"/>
    <property type="evidence" value="ECO:0007669"/>
    <property type="project" value="TreeGrafter"/>
</dbReference>
<dbReference type="PANTHER" id="PTHR19818">
    <property type="entry name" value="ZINC FINGER PROTEIN ZIC AND GLI"/>
    <property type="match status" value="1"/>
</dbReference>
<evidence type="ECO:0000256" key="5">
    <source>
        <dbReference type="PROSITE-ProRule" id="PRU00042"/>
    </source>
</evidence>
<keyword evidence="3 5" id="KW-0863">Zinc-finger</keyword>
<dbReference type="InterPro" id="IPR036236">
    <property type="entry name" value="Znf_C2H2_sf"/>
</dbReference>
<accession>A0A0D2CMM0</accession>
<feature type="domain" description="C2H2-type" evidence="6">
    <location>
        <begin position="147"/>
        <end position="176"/>
    </location>
</feature>
<evidence type="ECO:0000256" key="4">
    <source>
        <dbReference type="ARBA" id="ARBA00022833"/>
    </source>
</evidence>
<evidence type="ECO:0000313" key="7">
    <source>
        <dbReference type="EMBL" id="KIW24814.1"/>
    </source>
</evidence>
<dbReference type="EMBL" id="KN847045">
    <property type="protein sequence ID" value="KIW24814.1"/>
    <property type="molecule type" value="Genomic_DNA"/>
</dbReference>
<dbReference type="AlphaFoldDB" id="A0A0D2CMM0"/>
<keyword evidence="8" id="KW-1185">Reference proteome</keyword>
<keyword evidence="1" id="KW-0479">Metal-binding</keyword>
<dbReference type="Proteomes" id="UP000054466">
    <property type="component" value="Unassembled WGS sequence"/>
</dbReference>
<gene>
    <name evidence="7" type="ORF">PV07_10504</name>
</gene>
<dbReference type="PROSITE" id="PS00028">
    <property type="entry name" value="ZINC_FINGER_C2H2_1"/>
    <property type="match status" value="2"/>
</dbReference>
<evidence type="ECO:0000313" key="8">
    <source>
        <dbReference type="Proteomes" id="UP000054466"/>
    </source>
</evidence>
<keyword evidence="2" id="KW-0677">Repeat</keyword>
<dbReference type="SMART" id="SM00355">
    <property type="entry name" value="ZnF_C2H2"/>
    <property type="match status" value="4"/>
</dbReference>
<dbReference type="PANTHER" id="PTHR19818:SF159">
    <property type="entry name" value="C2H2-TYPE DOMAIN-CONTAINING PROTEIN"/>
    <property type="match status" value="1"/>
</dbReference>
<evidence type="ECO:0000259" key="6">
    <source>
        <dbReference type="PROSITE" id="PS50157"/>
    </source>
</evidence>
<dbReference type="GO" id="GO:0000981">
    <property type="term" value="F:DNA-binding transcription factor activity, RNA polymerase II-specific"/>
    <property type="evidence" value="ECO:0007669"/>
    <property type="project" value="TreeGrafter"/>
</dbReference>
<evidence type="ECO:0000256" key="3">
    <source>
        <dbReference type="ARBA" id="ARBA00022771"/>
    </source>
</evidence>
<dbReference type="GO" id="GO:0008270">
    <property type="term" value="F:zinc ion binding"/>
    <property type="evidence" value="ECO:0007669"/>
    <property type="project" value="UniProtKB-KW"/>
</dbReference>
<dbReference type="PROSITE" id="PS50157">
    <property type="entry name" value="ZINC_FINGER_C2H2_2"/>
    <property type="match status" value="2"/>
</dbReference>
<dbReference type="HOGENOM" id="CLU_909133_0_0_1"/>
<dbReference type="Pfam" id="PF00096">
    <property type="entry name" value="zf-C2H2"/>
    <property type="match status" value="2"/>
</dbReference>
<dbReference type="RefSeq" id="XP_016245030.1">
    <property type="nucleotide sequence ID" value="XM_016397839.1"/>
</dbReference>
<dbReference type="Gene3D" id="3.30.160.60">
    <property type="entry name" value="Classic Zinc Finger"/>
    <property type="match status" value="2"/>
</dbReference>
<dbReference type="InterPro" id="IPR050329">
    <property type="entry name" value="GLI_C2H2-zinc-finger"/>
</dbReference>
<evidence type="ECO:0000256" key="1">
    <source>
        <dbReference type="ARBA" id="ARBA00022723"/>
    </source>
</evidence>
<feature type="domain" description="C2H2-type" evidence="6">
    <location>
        <begin position="235"/>
        <end position="262"/>
    </location>
</feature>
<dbReference type="GO" id="GO:0045944">
    <property type="term" value="P:positive regulation of transcription by RNA polymerase II"/>
    <property type="evidence" value="ECO:0007669"/>
    <property type="project" value="UniProtKB-ARBA"/>
</dbReference>